<keyword evidence="7" id="KW-1133">Transmembrane helix</keyword>
<comment type="subcellular location">
    <subcellularLocation>
        <location evidence="7">Membrane</location>
        <topology evidence="7">Single-pass type II membrane protein</topology>
    </subcellularLocation>
</comment>
<keyword evidence="7" id="KW-0472">Membrane</keyword>
<dbReference type="GO" id="GO:0004252">
    <property type="term" value="F:serine-type endopeptidase activity"/>
    <property type="evidence" value="ECO:0007669"/>
    <property type="project" value="InterPro"/>
</dbReference>
<keyword evidence="7" id="KW-0645">Protease</keyword>
<evidence type="ECO:0000313" key="10">
    <source>
        <dbReference type="Proteomes" id="UP000434052"/>
    </source>
</evidence>
<evidence type="ECO:0000313" key="9">
    <source>
        <dbReference type="EMBL" id="TVM33382.1"/>
    </source>
</evidence>
<dbReference type="AlphaFoldDB" id="A0A6P1ZFH6"/>
<dbReference type="Proteomes" id="UP000434052">
    <property type="component" value="Unassembled WGS sequence"/>
</dbReference>
<comment type="caution">
    <text evidence="9">The sequence shown here is derived from an EMBL/GenBank/DDBJ whole genome shotgun (WGS) entry which is preliminary data.</text>
</comment>
<dbReference type="SUPFAM" id="SSF51306">
    <property type="entry name" value="LexA/Signal peptidase"/>
    <property type="match status" value="1"/>
</dbReference>
<evidence type="ECO:0000259" key="8">
    <source>
        <dbReference type="Pfam" id="PF10502"/>
    </source>
</evidence>
<dbReference type="GO" id="GO:0016020">
    <property type="term" value="C:membrane"/>
    <property type="evidence" value="ECO:0007669"/>
    <property type="project" value="UniProtKB-SubCell"/>
</dbReference>
<feature type="active site" evidence="6">
    <location>
        <position position="135"/>
    </location>
</feature>
<evidence type="ECO:0000256" key="6">
    <source>
        <dbReference type="PIRSR" id="PIRSR600223-1"/>
    </source>
</evidence>
<dbReference type="PANTHER" id="PTHR43390">
    <property type="entry name" value="SIGNAL PEPTIDASE I"/>
    <property type="match status" value="1"/>
</dbReference>
<sequence>MMPMDSNKPRKWWLAGLLSLLVPGVGQVYNGQLVKGIVLFILSRVLTPIAFILLNNHFTFVLMASVLAVGAAYRFGVVIDAIAVASRYRFGYVLKKYNSAVLYVVFLLGGFSVGALGSHLTHLYIAQAYTIPSGSNIPTLNIGDCILVDMTSRHPRAGDFIAFKNPKNSAQDLVKRVVAVGGDTVEIRDKVLWRNGEPVEESYVIHTDKRRLAGPRDNFGPVTVPADQYFVLGDNRDESHDSRFLGFVDQPAVRGTVTFIYWSEDPASDEVRWDRIGTRVR</sequence>
<dbReference type="Pfam" id="PF10502">
    <property type="entry name" value="Peptidase_S26"/>
    <property type="match status" value="1"/>
</dbReference>
<protein>
    <recommendedName>
        <fullName evidence="4 7">Signal peptidase I</fullName>
        <ecNumber evidence="3 7">3.4.21.89</ecNumber>
    </recommendedName>
</protein>
<dbReference type="EC" id="3.4.21.89" evidence="3 7"/>
<comment type="similarity">
    <text evidence="2 7">Belongs to the peptidase S26 family.</text>
</comment>
<dbReference type="InterPro" id="IPR036286">
    <property type="entry name" value="LexA/Signal_pep-like_sf"/>
</dbReference>
<dbReference type="GO" id="GO:0009003">
    <property type="term" value="F:signal peptidase activity"/>
    <property type="evidence" value="ECO:0007669"/>
    <property type="project" value="UniProtKB-EC"/>
</dbReference>
<dbReference type="PROSITE" id="PS00760">
    <property type="entry name" value="SPASE_I_2"/>
    <property type="match status" value="1"/>
</dbReference>
<dbReference type="InterPro" id="IPR019757">
    <property type="entry name" value="Pept_S26A_signal_pept_1_Lys-AS"/>
</dbReference>
<evidence type="ECO:0000256" key="5">
    <source>
        <dbReference type="ARBA" id="ARBA00022801"/>
    </source>
</evidence>
<reference evidence="9 10" key="1">
    <citation type="submission" date="2018-06" db="EMBL/GenBank/DDBJ databases">
        <title>Complete genome of Desulfovibrio marinus P48SEP.</title>
        <authorList>
            <person name="Crispim J.S."/>
            <person name="Vidigal P.M.P."/>
            <person name="Silva L.C.F."/>
            <person name="Araujo L.C."/>
            <person name="Laguardia C.N."/>
            <person name="Dias R.S."/>
            <person name="Sousa M.P."/>
            <person name="Paula S.O."/>
            <person name="Silva C."/>
        </authorList>
    </citation>
    <scope>NUCLEOTIDE SEQUENCE [LARGE SCALE GENOMIC DNA]</scope>
    <source>
        <strain evidence="9 10">P48SEP</strain>
    </source>
</reference>
<keyword evidence="5 7" id="KW-0378">Hydrolase</keyword>
<feature type="transmembrane region" description="Helical" evidence="7">
    <location>
        <begin position="97"/>
        <end position="117"/>
    </location>
</feature>
<feature type="active site" evidence="6">
    <location>
        <position position="175"/>
    </location>
</feature>
<evidence type="ECO:0000256" key="4">
    <source>
        <dbReference type="ARBA" id="ARBA00019232"/>
    </source>
</evidence>
<gene>
    <name evidence="9" type="primary">lepB</name>
    <name evidence="9" type="ORF">DQK91_12005</name>
</gene>
<feature type="transmembrane region" description="Helical" evidence="7">
    <location>
        <begin position="61"/>
        <end position="85"/>
    </location>
</feature>
<feature type="domain" description="Peptidase S26" evidence="8">
    <location>
        <begin position="120"/>
        <end position="262"/>
    </location>
</feature>
<dbReference type="PRINTS" id="PR00727">
    <property type="entry name" value="LEADERPTASE"/>
</dbReference>
<accession>A0A6P1ZFH6</accession>
<dbReference type="InterPro" id="IPR019533">
    <property type="entry name" value="Peptidase_S26"/>
</dbReference>
<dbReference type="PROSITE" id="PS00761">
    <property type="entry name" value="SPASE_I_3"/>
    <property type="match status" value="1"/>
</dbReference>
<dbReference type="Gene3D" id="2.10.109.10">
    <property type="entry name" value="Umud Fragment, subunit A"/>
    <property type="match status" value="1"/>
</dbReference>
<dbReference type="CDD" id="cd06530">
    <property type="entry name" value="S26_SPase_I"/>
    <property type="match status" value="1"/>
</dbReference>
<name>A0A6P1ZFH6_9BACT</name>
<dbReference type="OrthoDB" id="9815782at2"/>
<evidence type="ECO:0000256" key="3">
    <source>
        <dbReference type="ARBA" id="ARBA00013208"/>
    </source>
</evidence>
<organism evidence="9 10">
    <name type="scientific">Oceanidesulfovibrio marinus</name>
    <dbReference type="NCBI Taxonomy" id="370038"/>
    <lineage>
        <taxon>Bacteria</taxon>
        <taxon>Pseudomonadati</taxon>
        <taxon>Thermodesulfobacteriota</taxon>
        <taxon>Desulfovibrionia</taxon>
        <taxon>Desulfovibrionales</taxon>
        <taxon>Desulfovibrionaceae</taxon>
        <taxon>Oceanidesulfovibrio</taxon>
    </lineage>
</organism>
<dbReference type="PANTHER" id="PTHR43390:SF1">
    <property type="entry name" value="CHLOROPLAST PROCESSING PEPTIDASE"/>
    <property type="match status" value="1"/>
</dbReference>
<evidence type="ECO:0000256" key="1">
    <source>
        <dbReference type="ARBA" id="ARBA00000677"/>
    </source>
</evidence>
<evidence type="ECO:0000256" key="7">
    <source>
        <dbReference type="RuleBase" id="RU362042"/>
    </source>
</evidence>
<dbReference type="GO" id="GO:0006465">
    <property type="term" value="P:signal peptide processing"/>
    <property type="evidence" value="ECO:0007669"/>
    <property type="project" value="InterPro"/>
</dbReference>
<evidence type="ECO:0000256" key="2">
    <source>
        <dbReference type="ARBA" id="ARBA00009370"/>
    </source>
</evidence>
<comment type="catalytic activity">
    <reaction evidence="1 7">
        <text>Cleavage of hydrophobic, N-terminal signal or leader sequences from secreted and periplasmic proteins.</text>
        <dbReference type="EC" id="3.4.21.89"/>
    </reaction>
</comment>
<proteinExistence type="inferred from homology"/>
<dbReference type="InterPro" id="IPR000223">
    <property type="entry name" value="Pept_S26A_signal_pept_1"/>
</dbReference>
<dbReference type="InterPro" id="IPR019758">
    <property type="entry name" value="Pept_S26A_signal_pept_1_CS"/>
</dbReference>
<feature type="transmembrane region" description="Helical" evidence="7">
    <location>
        <begin position="36"/>
        <end position="54"/>
    </location>
</feature>
<keyword evidence="7" id="KW-0812">Transmembrane</keyword>
<comment type="caution">
    <text evidence="7">Lacks conserved residue(s) required for the propagation of feature annotation.</text>
</comment>
<dbReference type="NCBIfam" id="TIGR02227">
    <property type="entry name" value="sigpep_I_bact"/>
    <property type="match status" value="1"/>
</dbReference>
<dbReference type="EMBL" id="QMIF01000007">
    <property type="protein sequence ID" value="TVM33382.1"/>
    <property type="molecule type" value="Genomic_DNA"/>
</dbReference>